<accession>A0A7S2U0B5</accession>
<feature type="domain" description="SHSP" evidence="2">
    <location>
        <begin position="100"/>
        <end position="209"/>
    </location>
</feature>
<protein>
    <recommendedName>
        <fullName evidence="2">SHSP domain-containing protein</fullName>
    </recommendedName>
</protein>
<dbReference type="InterPro" id="IPR002068">
    <property type="entry name" value="A-crystallin/Hsp20_dom"/>
</dbReference>
<organism evidence="3">
    <name type="scientific">Lotharella oceanica</name>
    <dbReference type="NCBI Taxonomy" id="641309"/>
    <lineage>
        <taxon>Eukaryota</taxon>
        <taxon>Sar</taxon>
        <taxon>Rhizaria</taxon>
        <taxon>Cercozoa</taxon>
        <taxon>Chlorarachniophyceae</taxon>
        <taxon>Lotharella</taxon>
    </lineage>
</organism>
<gene>
    <name evidence="3" type="ORF">LSP00402_LOCUS18993</name>
</gene>
<dbReference type="Pfam" id="PF00011">
    <property type="entry name" value="HSP20"/>
    <property type="match status" value="1"/>
</dbReference>
<dbReference type="InterPro" id="IPR008978">
    <property type="entry name" value="HSP20-like_chaperone"/>
</dbReference>
<evidence type="ECO:0000313" key="3">
    <source>
        <dbReference type="EMBL" id="CAD9774997.1"/>
    </source>
</evidence>
<evidence type="ECO:0000256" key="1">
    <source>
        <dbReference type="SAM" id="SignalP"/>
    </source>
</evidence>
<dbReference type="CDD" id="cd00298">
    <property type="entry name" value="ACD_sHsps_p23-like"/>
    <property type="match status" value="1"/>
</dbReference>
<dbReference type="AlphaFoldDB" id="A0A7S2U0B5"/>
<name>A0A7S2U0B5_9EUKA</name>
<keyword evidence="1" id="KW-0732">Signal</keyword>
<proteinExistence type="predicted"/>
<evidence type="ECO:0000259" key="2">
    <source>
        <dbReference type="Pfam" id="PF00011"/>
    </source>
</evidence>
<dbReference type="SUPFAM" id="SSF49764">
    <property type="entry name" value="HSP20-like chaperones"/>
    <property type="match status" value="1"/>
</dbReference>
<feature type="signal peptide" evidence="1">
    <location>
        <begin position="1"/>
        <end position="17"/>
    </location>
</feature>
<feature type="chain" id="PRO_5031296815" description="SHSP domain-containing protein" evidence="1">
    <location>
        <begin position="18"/>
        <end position="222"/>
    </location>
</feature>
<sequence>MNTIALMKLFTVSLALASTSALASTPAHAFAPMRTPFDVFTSWGFDAPSSAYHRDVVDHFSRQYRCAHVCADRNRDIRRSSIANSRVHIQSDPTSSGVASHQVTIPLPGVDTADINVKIVGDVLSIKASRTWTRDLLPEPKEDHQNCNCKDIAEEVLGKKDEFSTQLRLTESMAKDKVAVELRKETDELVVTVPEKEPKTINLSVREIEAKQQVEPPPDKES</sequence>
<reference evidence="3" key="1">
    <citation type="submission" date="2021-01" db="EMBL/GenBank/DDBJ databases">
        <authorList>
            <person name="Corre E."/>
            <person name="Pelletier E."/>
            <person name="Niang G."/>
            <person name="Scheremetjew M."/>
            <person name="Finn R."/>
            <person name="Kale V."/>
            <person name="Holt S."/>
            <person name="Cochrane G."/>
            <person name="Meng A."/>
            <person name="Brown T."/>
            <person name="Cohen L."/>
        </authorList>
    </citation>
    <scope>NUCLEOTIDE SEQUENCE</scope>
    <source>
        <strain evidence="3">CCMP622</strain>
    </source>
</reference>
<dbReference type="EMBL" id="HBHP01030837">
    <property type="protein sequence ID" value="CAD9774997.1"/>
    <property type="molecule type" value="Transcribed_RNA"/>
</dbReference>
<dbReference type="Gene3D" id="2.60.40.790">
    <property type="match status" value="1"/>
</dbReference>